<feature type="transmembrane region" description="Helical" evidence="1">
    <location>
        <begin position="168"/>
        <end position="191"/>
    </location>
</feature>
<name>A0A4S2DP55_9CLOT</name>
<evidence type="ECO:0000256" key="1">
    <source>
        <dbReference type="SAM" id="Phobius"/>
    </source>
</evidence>
<dbReference type="Pfam" id="PF11667">
    <property type="entry name" value="DUF3267"/>
    <property type="match status" value="1"/>
</dbReference>
<dbReference type="AlphaFoldDB" id="A0A4S2DP55"/>
<keyword evidence="1" id="KW-0812">Transmembrane</keyword>
<dbReference type="OrthoDB" id="1912633at2"/>
<evidence type="ECO:0000313" key="3">
    <source>
        <dbReference type="Proteomes" id="UP000306888"/>
    </source>
</evidence>
<feature type="transmembrane region" description="Helical" evidence="1">
    <location>
        <begin position="141"/>
        <end position="162"/>
    </location>
</feature>
<comment type="caution">
    <text evidence="2">The sequence shown here is derived from an EMBL/GenBank/DDBJ whole genome shotgun (WGS) entry which is preliminary data.</text>
</comment>
<keyword evidence="1" id="KW-0472">Membrane</keyword>
<keyword evidence="3" id="KW-1185">Reference proteome</keyword>
<feature type="transmembrane region" description="Helical" evidence="1">
    <location>
        <begin position="53"/>
        <end position="72"/>
    </location>
</feature>
<accession>A0A4S2DP55</accession>
<organism evidence="2 3">
    <name type="scientific">Clostridium sartagoforme</name>
    <dbReference type="NCBI Taxonomy" id="84031"/>
    <lineage>
        <taxon>Bacteria</taxon>
        <taxon>Bacillati</taxon>
        <taxon>Bacillota</taxon>
        <taxon>Clostridia</taxon>
        <taxon>Eubacteriales</taxon>
        <taxon>Clostridiaceae</taxon>
        <taxon>Clostridium</taxon>
    </lineage>
</organism>
<feature type="transmembrane region" description="Helical" evidence="1">
    <location>
        <begin position="78"/>
        <end position="96"/>
    </location>
</feature>
<protein>
    <recommendedName>
        <fullName evidence="4">DUF3267 domain-containing protein</fullName>
    </recommendedName>
</protein>
<evidence type="ECO:0008006" key="4">
    <source>
        <dbReference type="Google" id="ProtNLM"/>
    </source>
</evidence>
<reference evidence="2 3" key="1">
    <citation type="submission" date="2019-04" db="EMBL/GenBank/DDBJ databases">
        <title>Microbes associate with the intestines of laboratory mice.</title>
        <authorList>
            <person name="Navarre W."/>
            <person name="Wong E."/>
            <person name="Huang K."/>
            <person name="Tropini C."/>
            <person name="Ng K."/>
            <person name="Yu B."/>
        </authorList>
    </citation>
    <scope>NUCLEOTIDE SEQUENCE [LARGE SCALE GENOMIC DNA]</scope>
    <source>
        <strain evidence="2 3">NM50_B9-20</strain>
    </source>
</reference>
<dbReference type="Proteomes" id="UP000306888">
    <property type="component" value="Unassembled WGS sequence"/>
</dbReference>
<evidence type="ECO:0000313" key="2">
    <source>
        <dbReference type="EMBL" id="TGY44159.1"/>
    </source>
</evidence>
<proteinExistence type="predicted"/>
<dbReference type="InterPro" id="IPR021683">
    <property type="entry name" value="DUF3267"/>
</dbReference>
<gene>
    <name evidence="2" type="ORF">E5347_04910</name>
</gene>
<keyword evidence="1" id="KW-1133">Transmembrane helix</keyword>
<sequence>MYGSYFFMRRVYKLKISIINKRNQFTNESNKPNVTDNEEFAVINKDKSSRNILIFKVIIAVIYAFGLGYSLFFFGDDFIKVGVKFVLFLIPLYYIIDLPYSIIKSLLLPKVFSNDEIIITLNPLTLDSTIITKSVVSKSRYILSILIPFIFLIVVPTVLSYFLEFNFYLYLIASATAIISMKDLIYLLNILKHNFKGSNIKLNLNNIIIEK</sequence>
<dbReference type="EMBL" id="SRYR01000001">
    <property type="protein sequence ID" value="TGY44159.1"/>
    <property type="molecule type" value="Genomic_DNA"/>
</dbReference>